<dbReference type="Gene3D" id="3.40.50.300">
    <property type="entry name" value="P-loop containing nucleotide triphosphate hydrolases"/>
    <property type="match status" value="2"/>
</dbReference>
<evidence type="ECO:0000256" key="3">
    <source>
        <dbReference type="ARBA" id="ARBA00023125"/>
    </source>
</evidence>
<dbReference type="GO" id="GO:0003677">
    <property type="term" value="F:DNA binding"/>
    <property type="evidence" value="ECO:0007669"/>
    <property type="project" value="UniProtKB-KW"/>
</dbReference>
<sequence>MLFYAIVKQQKEISFSLDPVVDDLLSEEIIAMGPALPLSCWQDIFPANMENGQWLQAKDHFRKKISQRLKKTGIPQEFVQLDLRKAFPPQKWLAHQAILDHQALARSFADKIRNRQLFEGQMKSLAADMGLTVSEIIVLAQQAVHLGLAEWVAAISRKGGQWRCTRCGETDLESWPGIYGISRTCPHCLALGALSSQQAVLRWTSMDTSGSGKKEMTGKKQTIPGAILPFQLTRAQEKAVQELRLIDKNMKTGQVKEALVWAACGAGKTEVVFEVIAQALAEGERVLYATPRRDVVHDTAQRSQQAFPEQDTQILSGDLPRSFRQAGLVTATTHQVYHYYQAFDLVILDEMDAFPYYGNKALEYGIRQAMKPGARIINLTATPSPEIRKKVQSGQVFLVRLPARHHRKPLPVPVLLKSKGLSMRTGSIEEQVRLELSRLRANGPVLVFVPVIDLVPKIINQLQVSFKGSKVGGSWSSDPDRQQKTQIFLKGEYDFFVSTSILERGVTLNGLQVMVLFADHPVFDERSLVQMAGRAGRTLERPEGKVIFSGLTLTKAMKEAVEWIEEQNEIARREGLVD</sequence>
<dbReference type="SUPFAM" id="SSF52540">
    <property type="entry name" value="P-loop containing nucleoside triphosphate hydrolases"/>
    <property type="match status" value="1"/>
</dbReference>
<evidence type="ECO:0000313" key="6">
    <source>
        <dbReference type="EMBL" id="ADY57523.1"/>
    </source>
</evidence>
<feature type="domain" description="Helicase C-terminal" evidence="5">
    <location>
        <begin position="431"/>
        <end position="578"/>
    </location>
</feature>
<dbReference type="KEGG" id="sgy:Sgly_3260"/>
<dbReference type="Pfam" id="PF04851">
    <property type="entry name" value="ResIII"/>
    <property type="match status" value="1"/>
</dbReference>
<evidence type="ECO:0000259" key="4">
    <source>
        <dbReference type="PROSITE" id="PS51192"/>
    </source>
</evidence>
<dbReference type="PANTHER" id="PTHR30580">
    <property type="entry name" value="PRIMOSOMAL PROTEIN N"/>
    <property type="match status" value="1"/>
</dbReference>
<evidence type="ECO:0000259" key="5">
    <source>
        <dbReference type="PROSITE" id="PS51194"/>
    </source>
</evidence>
<proteinExistence type="predicted"/>
<dbReference type="InterPro" id="IPR006935">
    <property type="entry name" value="Helicase/UvrB_N"/>
</dbReference>
<dbReference type="GO" id="GO:0006302">
    <property type="term" value="P:double-strand break repair"/>
    <property type="evidence" value="ECO:0007669"/>
    <property type="project" value="TreeGrafter"/>
</dbReference>
<gene>
    <name evidence="6" type="ordered locus">Sgly_3260</name>
</gene>
<keyword evidence="7" id="KW-1185">Reference proteome</keyword>
<dbReference type="SMART" id="SM00490">
    <property type="entry name" value="HELICc"/>
    <property type="match status" value="1"/>
</dbReference>
<accession>F0T295</accession>
<dbReference type="InterPro" id="IPR001650">
    <property type="entry name" value="Helicase_C-like"/>
</dbReference>
<dbReference type="PROSITE" id="PS51194">
    <property type="entry name" value="HELICASE_CTER"/>
    <property type="match status" value="1"/>
</dbReference>
<dbReference type="AlphaFoldDB" id="F0T295"/>
<keyword evidence="3" id="KW-0238">DNA-binding</keyword>
<dbReference type="GO" id="GO:0006270">
    <property type="term" value="P:DNA replication initiation"/>
    <property type="evidence" value="ECO:0007669"/>
    <property type="project" value="TreeGrafter"/>
</dbReference>
<dbReference type="InterPro" id="IPR027417">
    <property type="entry name" value="P-loop_NTPase"/>
</dbReference>
<dbReference type="GO" id="GO:0005524">
    <property type="term" value="F:ATP binding"/>
    <property type="evidence" value="ECO:0007669"/>
    <property type="project" value="UniProtKB-KW"/>
</dbReference>
<feature type="domain" description="Helicase ATP-binding" evidence="4">
    <location>
        <begin position="249"/>
        <end position="401"/>
    </location>
</feature>
<dbReference type="PANTHER" id="PTHR30580:SF1">
    <property type="entry name" value="COMF OPERON PROTEIN 1"/>
    <property type="match status" value="1"/>
</dbReference>
<dbReference type="HOGENOM" id="CLU_024742_3_1_9"/>
<reference evidence="6 7" key="1">
    <citation type="journal article" date="2011" name="Stand. Genomic Sci.">
        <title>Complete genome sequence of Syntrophobotulus glycolicus type strain (FlGlyR).</title>
        <authorList>
            <person name="Han C."/>
            <person name="Mwirichia R."/>
            <person name="Chertkov O."/>
            <person name="Held B."/>
            <person name="Lapidus A."/>
            <person name="Nolan M."/>
            <person name="Lucas S."/>
            <person name="Hammon N."/>
            <person name="Deshpande S."/>
            <person name="Cheng J.F."/>
            <person name="Tapia R."/>
            <person name="Goodwin L."/>
            <person name="Pitluck S."/>
            <person name="Huntemann M."/>
            <person name="Liolios K."/>
            <person name="Ivanova N."/>
            <person name="Pagani I."/>
            <person name="Mavromatis K."/>
            <person name="Ovchinikova G."/>
            <person name="Pati A."/>
            <person name="Chen A."/>
            <person name="Palaniappan K."/>
            <person name="Land M."/>
            <person name="Hauser L."/>
            <person name="Brambilla E.M."/>
            <person name="Rohde M."/>
            <person name="Spring S."/>
            <person name="Sikorski J."/>
            <person name="Goker M."/>
            <person name="Woyke T."/>
            <person name="Bristow J."/>
            <person name="Eisen J.A."/>
            <person name="Markowitz V."/>
            <person name="Hugenholtz P."/>
            <person name="Kyrpides N.C."/>
            <person name="Klenk H.P."/>
            <person name="Detter J.C."/>
        </authorList>
    </citation>
    <scope>NUCLEOTIDE SEQUENCE [LARGE SCALE GENOMIC DNA]</scope>
    <source>
        <strain evidence="7">DSM 8271 / FlGlyR</strain>
    </source>
</reference>
<keyword evidence="2" id="KW-0067">ATP-binding</keyword>
<dbReference type="GO" id="GO:0006310">
    <property type="term" value="P:DNA recombination"/>
    <property type="evidence" value="ECO:0007669"/>
    <property type="project" value="TreeGrafter"/>
</dbReference>
<evidence type="ECO:0000313" key="7">
    <source>
        <dbReference type="Proteomes" id="UP000007488"/>
    </source>
</evidence>
<dbReference type="EMBL" id="CP002547">
    <property type="protein sequence ID" value="ADY57523.1"/>
    <property type="molecule type" value="Genomic_DNA"/>
</dbReference>
<dbReference type="InterPro" id="IPR014001">
    <property type="entry name" value="Helicase_ATP-bd"/>
</dbReference>
<keyword evidence="6" id="KW-0378">Hydrolase</keyword>
<dbReference type="eggNOG" id="COG4098">
    <property type="taxonomic scope" value="Bacteria"/>
</dbReference>
<dbReference type="STRING" id="645991.Sgly_3260"/>
<evidence type="ECO:0000256" key="1">
    <source>
        <dbReference type="ARBA" id="ARBA00022741"/>
    </source>
</evidence>
<dbReference type="Pfam" id="PF00271">
    <property type="entry name" value="Helicase_C"/>
    <property type="match status" value="1"/>
</dbReference>
<keyword evidence="6" id="KW-0347">Helicase</keyword>
<keyword evidence="1" id="KW-0547">Nucleotide-binding</keyword>
<name>F0T295_SYNGF</name>
<protein>
    <submittedName>
        <fullName evidence="6">Helicase domain protein</fullName>
    </submittedName>
</protein>
<dbReference type="Proteomes" id="UP000007488">
    <property type="component" value="Chromosome"/>
</dbReference>
<evidence type="ECO:0000256" key="2">
    <source>
        <dbReference type="ARBA" id="ARBA00022840"/>
    </source>
</evidence>
<dbReference type="RefSeq" id="WP_013626248.1">
    <property type="nucleotide sequence ID" value="NC_015172.1"/>
</dbReference>
<reference evidence="7" key="2">
    <citation type="submission" date="2011-02" db="EMBL/GenBank/DDBJ databases">
        <title>The complete genome of Syntrophobotulus glycolicus DSM 8271.</title>
        <authorList>
            <person name="Lucas S."/>
            <person name="Copeland A."/>
            <person name="Lapidus A."/>
            <person name="Bruce D."/>
            <person name="Goodwin L."/>
            <person name="Pitluck S."/>
            <person name="Kyrpides N."/>
            <person name="Mavromatis K."/>
            <person name="Pagani I."/>
            <person name="Ivanova N."/>
            <person name="Mikhailova N."/>
            <person name="Chertkov O."/>
            <person name="Held B."/>
            <person name="Detter J.C."/>
            <person name="Tapia R."/>
            <person name="Han C."/>
            <person name="Land M."/>
            <person name="Hauser L."/>
            <person name="Markowitz V."/>
            <person name="Cheng J.-F."/>
            <person name="Hugenholtz P."/>
            <person name="Woyke T."/>
            <person name="Wu D."/>
            <person name="Spring S."/>
            <person name="Schroeder M."/>
            <person name="Brambilla E."/>
            <person name="Klenk H.-P."/>
            <person name="Eisen J.A."/>
        </authorList>
    </citation>
    <scope>NUCLEOTIDE SEQUENCE [LARGE SCALE GENOMIC DNA]</scope>
    <source>
        <strain evidence="7">DSM 8271 / FlGlyR</strain>
    </source>
</reference>
<dbReference type="GO" id="GO:0043138">
    <property type="term" value="F:3'-5' DNA helicase activity"/>
    <property type="evidence" value="ECO:0007669"/>
    <property type="project" value="TreeGrafter"/>
</dbReference>
<organism evidence="6 7">
    <name type="scientific">Syntrophobotulus glycolicus (strain DSM 8271 / FlGlyR)</name>
    <dbReference type="NCBI Taxonomy" id="645991"/>
    <lineage>
        <taxon>Bacteria</taxon>
        <taxon>Bacillati</taxon>
        <taxon>Bacillota</taxon>
        <taxon>Clostridia</taxon>
        <taxon>Eubacteriales</taxon>
        <taxon>Desulfitobacteriaceae</taxon>
        <taxon>Syntrophobotulus</taxon>
    </lineage>
</organism>
<dbReference type="SMART" id="SM00487">
    <property type="entry name" value="DEXDc"/>
    <property type="match status" value="1"/>
</dbReference>
<dbReference type="PROSITE" id="PS51192">
    <property type="entry name" value="HELICASE_ATP_BIND_1"/>
    <property type="match status" value="1"/>
</dbReference>
<dbReference type="GO" id="GO:0016787">
    <property type="term" value="F:hydrolase activity"/>
    <property type="evidence" value="ECO:0007669"/>
    <property type="project" value="InterPro"/>
</dbReference>